<dbReference type="PANTHER" id="PTHR43685">
    <property type="entry name" value="GLYCOSYLTRANSFERASE"/>
    <property type="match status" value="1"/>
</dbReference>
<dbReference type="SUPFAM" id="SSF53448">
    <property type="entry name" value="Nucleotide-diphospho-sugar transferases"/>
    <property type="match status" value="1"/>
</dbReference>
<dbReference type="InterPro" id="IPR029044">
    <property type="entry name" value="Nucleotide-diphossugar_trans"/>
</dbReference>
<name>A0ABQ4TYD8_9HYPH</name>
<gene>
    <name evidence="3" type="ORF">MPOCJGCO_0960</name>
</gene>
<dbReference type="Proteomes" id="UP001055057">
    <property type="component" value="Unassembled WGS sequence"/>
</dbReference>
<reference evidence="3" key="2">
    <citation type="submission" date="2021-08" db="EMBL/GenBank/DDBJ databases">
        <authorList>
            <person name="Tani A."/>
            <person name="Ola A."/>
            <person name="Ogura Y."/>
            <person name="Katsura K."/>
            <person name="Hayashi T."/>
        </authorList>
    </citation>
    <scope>NUCLEOTIDE SEQUENCE</scope>
    <source>
        <strain evidence="3">DSM 23632</strain>
    </source>
</reference>
<comment type="caution">
    <text evidence="3">The sequence shown here is derived from an EMBL/GenBank/DDBJ whole genome shotgun (WGS) entry which is preliminary data.</text>
</comment>
<dbReference type="EMBL" id="BPRB01000055">
    <property type="protein sequence ID" value="GJE58875.1"/>
    <property type="molecule type" value="Genomic_DNA"/>
</dbReference>
<dbReference type="Pfam" id="PF00535">
    <property type="entry name" value="Glycos_transf_2"/>
    <property type="match status" value="1"/>
</dbReference>
<feature type="compositionally biased region" description="Basic and acidic residues" evidence="1">
    <location>
        <begin position="1"/>
        <end position="11"/>
    </location>
</feature>
<evidence type="ECO:0000313" key="3">
    <source>
        <dbReference type="EMBL" id="GJE58875.1"/>
    </source>
</evidence>
<proteinExistence type="predicted"/>
<feature type="domain" description="Glycosyltransferase 2-like" evidence="2">
    <location>
        <begin position="23"/>
        <end position="181"/>
    </location>
</feature>
<accession>A0ABQ4TYD8</accession>
<dbReference type="InterPro" id="IPR050834">
    <property type="entry name" value="Glycosyltransf_2"/>
</dbReference>
<dbReference type="PANTHER" id="PTHR43685:SF2">
    <property type="entry name" value="GLYCOSYLTRANSFERASE 2-LIKE DOMAIN-CONTAINING PROTEIN"/>
    <property type="match status" value="1"/>
</dbReference>
<protein>
    <recommendedName>
        <fullName evidence="2">Glycosyltransferase 2-like domain-containing protein</fullName>
    </recommendedName>
</protein>
<organism evidence="3 4">
    <name type="scientific">Methylobacterium trifolii</name>
    <dbReference type="NCBI Taxonomy" id="1003092"/>
    <lineage>
        <taxon>Bacteria</taxon>
        <taxon>Pseudomonadati</taxon>
        <taxon>Pseudomonadota</taxon>
        <taxon>Alphaproteobacteria</taxon>
        <taxon>Hyphomicrobiales</taxon>
        <taxon>Methylobacteriaceae</taxon>
        <taxon>Methylobacterium</taxon>
    </lineage>
</organism>
<keyword evidence="4" id="KW-1185">Reference proteome</keyword>
<sequence>MISDREEDRMQEPSGTADGPAISVVMPHLDDLENLDLCLSHLQAQTLGRDHFEIVVSDNGSRGGLAAVAALAGTRARVVAAPERGAGPARNAGVAAAKGRILAFIDSDCRPAPDWLREGVAALAHHDVVGGAVTVVPERDGAPEPVEAYELVFAFRNDLYVRRKGFTVTANMLMPRAVFEAVGPFANGVSEDVEWCHRARRLGYRLGYAPACVVAHPARRTWAELVRKWRRTTREAHALARPGPLGAAAWLARAWIVLLSALPQAVRLLRAPELSAPRIRWAALRVLLRIRSFRFAEAHRLAFGRASEAVR</sequence>
<evidence type="ECO:0000256" key="1">
    <source>
        <dbReference type="SAM" id="MobiDB-lite"/>
    </source>
</evidence>
<feature type="region of interest" description="Disordered" evidence="1">
    <location>
        <begin position="1"/>
        <end position="22"/>
    </location>
</feature>
<dbReference type="InterPro" id="IPR001173">
    <property type="entry name" value="Glyco_trans_2-like"/>
</dbReference>
<evidence type="ECO:0000259" key="2">
    <source>
        <dbReference type="Pfam" id="PF00535"/>
    </source>
</evidence>
<dbReference type="Gene3D" id="3.90.550.10">
    <property type="entry name" value="Spore Coat Polysaccharide Biosynthesis Protein SpsA, Chain A"/>
    <property type="match status" value="1"/>
</dbReference>
<evidence type="ECO:0000313" key="4">
    <source>
        <dbReference type="Proteomes" id="UP001055057"/>
    </source>
</evidence>
<reference evidence="3" key="1">
    <citation type="journal article" date="2021" name="Front. Microbiol.">
        <title>Comprehensive Comparative Genomics and Phenotyping of Methylobacterium Species.</title>
        <authorList>
            <person name="Alessa O."/>
            <person name="Ogura Y."/>
            <person name="Fujitani Y."/>
            <person name="Takami H."/>
            <person name="Hayashi T."/>
            <person name="Sahin N."/>
            <person name="Tani A."/>
        </authorList>
    </citation>
    <scope>NUCLEOTIDE SEQUENCE</scope>
    <source>
        <strain evidence="3">DSM 23632</strain>
    </source>
</reference>